<dbReference type="EMBL" id="FQZG01000043">
    <property type="protein sequence ID" value="SHJ37086.1"/>
    <property type="molecule type" value="Genomic_DNA"/>
</dbReference>
<dbReference type="STRING" id="1123357.SAMN02745244_02357"/>
<reference evidence="1 2" key="1">
    <citation type="submission" date="2016-11" db="EMBL/GenBank/DDBJ databases">
        <authorList>
            <person name="Jaros S."/>
            <person name="Januszkiewicz K."/>
            <person name="Wedrychowicz H."/>
        </authorList>
    </citation>
    <scope>NUCLEOTIDE SEQUENCE [LARGE SCALE GENOMIC DNA]</scope>
    <source>
        <strain evidence="1 2">DSM 12906</strain>
    </source>
</reference>
<dbReference type="PIRSF" id="PIRSF028754">
    <property type="entry name" value="UCP028754"/>
    <property type="match status" value="1"/>
</dbReference>
<name>A0A1M6IRF1_9ACTN</name>
<dbReference type="OrthoDB" id="150941at2"/>
<dbReference type="InterPro" id="IPR008492">
    <property type="entry name" value="Rv2714-like"/>
</dbReference>
<dbReference type="RefSeq" id="WP_073188507.1">
    <property type="nucleotide sequence ID" value="NZ_FQZG01000043.1"/>
</dbReference>
<dbReference type="InterPro" id="IPR019151">
    <property type="entry name" value="Proteasome_assmbl_chaperone_2"/>
</dbReference>
<gene>
    <name evidence="1" type="ORF">SAMN02745244_02357</name>
</gene>
<dbReference type="AlphaFoldDB" id="A0A1M6IRF1"/>
<dbReference type="Proteomes" id="UP000184512">
    <property type="component" value="Unassembled WGS sequence"/>
</dbReference>
<dbReference type="SUPFAM" id="SSF159659">
    <property type="entry name" value="Cgl1923-like"/>
    <property type="match status" value="1"/>
</dbReference>
<protein>
    <submittedName>
        <fullName evidence="1">PAC2 family protein</fullName>
    </submittedName>
</protein>
<evidence type="ECO:0000313" key="1">
    <source>
        <dbReference type="EMBL" id="SHJ37086.1"/>
    </source>
</evidence>
<dbReference type="InterPro" id="IPR038389">
    <property type="entry name" value="PSMG2_sf"/>
</dbReference>
<evidence type="ECO:0000313" key="2">
    <source>
        <dbReference type="Proteomes" id="UP000184512"/>
    </source>
</evidence>
<accession>A0A1M6IRF1</accession>
<dbReference type="Pfam" id="PF09754">
    <property type="entry name" value="PAC2"/>
    <property type="match status" value="1"/>
</dbReference>
<proteinExistence type="predicted"/>
<keyword evidence="2" id="KW-1185">Reference proteome</keyword>
<dbReference type="Gene3D" id="3.40.50.10900">
    <property type="entry name" value="PAC-like subunit"/>
    <property type="match status" value="1"/>
</dbReference>
<sequence>MQFASMDDLRNPAIAVAFSGWNDAGNAASDLLRHLNGSYPGTDLGVMDDERYWDFQQTRPMLHREADGPWIEWPAIRMRVVHHPERDIVTVLGPEPNLLWRTFSLELIRALVQIDPEIVLFLGAMLSDAPHSRPLPVGVYSADPQIGERFSVGDNDYTGPTGMLGVAGQLLLHEQIPSASLWVSVPHYVSTPPNPKAQEALLTELEAVLRISLDHAEIPEEAVKWSEAVDQLSQQDPEIAEYIEQLEEARDAEEVEGATGDTIAAELEKFLRRRGDDGRSTA</sequence>
<organism evidence="1 2">
    <name type="scientific">Tessaracoccus bendigoensis DSM 12906</name>
    <dbReference type="NCBI Taxonomy" id="1123357"/>
    <lineage>
        <taxon>Bacteria</taxon>
        <taxon>Bacillati</taxon>
        <taxon>Actinomycetota</taxon>
        <taxon>Actinomycetes</taxon>
        <taxon>Propionibacteriales</taxon>
        <taxon>Propionibacteriaceae</taxon>
        <taxon>Tessaracoccus</taxon>
    </lineage>
</organism>